<accession>A0AAD5VS70</accession>
<evidence type="ECO:0000313" key="4">
    <source>
        <dbReference type="Proteomes" id="UP001213000"/>
    </source>
</evidence>
<reference evidence="3" key="1">
    <citation type="submission" date="2022-07" db="EMBL/GenBank/DDBJ databases">
        <title>Genome Sequence of Leucocoprinus birnbaumii.</title>
        <authorList>
            <person name="Buettner E."/>
        </authorList>
    </citation>
    <scope>NUCLEOTIDE SEQUENCE</scope>
    <source>
        <strain evidence="3">VT141</strain>
    </source>
</reference>
<evidence type="ECO:0000256" key="1">
    <source>
        <dbReference type="SAM" id="MobiDB-lite"/>
    </source>
</evidence>
<keyword evidence="2" id="KW-1133">Transmembrane helix</keyword>
<name>A0AAD5VS70_9AGAR</name>
<gene>
    <name evidence="3" type="ORF">NP233_g7116</name>
</gene>
<dbReference type="Proteomes" id="UP001213000">
    <property type="component" value="Unassembled WGS sequence"/>
</dbReference>
<feature type="transmembrane region" description="Helical" evidence="2">
    <location>
        <begin position="48"/>
        <end position="69"/>
    </location>
</feature>
<feature type="compositionally biased region" description="Basic residues" evidence="1">
    <location>
        <begin position="221"/>
        <end position="239"/>
    </location>
</feature>
<dbReference type="EMBL" id="JANIEX010000501">
    <property type="protein sequence ID" value="KAJ3566254.1"/>
    <property type="molecule type" value="Genomic_DNA"/>
</dbReference>
<feature type="transmembrane region" description="Helical" evidence="2">
    <location>
        <begin position="20"/>
        <end position="41"/>
    </location>
</feature>
<keyword evidence="4" id="KW-1185">Reference proteome</keyword>
<dbReference type="AlphaFoldDB" id="A0AAD5VS70"/>
<keyword evidence="2" id="KW-0472">Membrane</keyword>
<protein>
    <submittedName>
        <fullName evidence="3">Uncharacterized protein</fullName>
    </submittedName>
</protein>
<evidence type="ECO:0000256" key="2">
    <source>
        <dbReference type="SAM" id="Phobius"/>
    </source>
</evidence>
<comment type="caution">
    <text evidence="3">The sequence shown here is derived from an EMBL/GenBank/DDBJ whole genome shotgun (WGS) entry which is preliminary data.</text>
</comment>
<organism evidence="3 4">
    <name type="scientific">Leucocoprinus birnbaumii</name>
    <dbReference type="NCBI Taxonomy" id="56174"/>
    <lineage>
        <taxon>Eukaryota</taxon>
        <taxon>Fungi</taxon>
        <taxon>Dikarya</taxon>
        <taxon>Basidiomycota</taxon>
        <taxon>Agaricomycotina</taxon>
        <taxon>Agaricomycetes</taxon>
        <taxon>Agaricomycetidae</taxon>
        <taxon>Agaricales</taxon>
        <taxon>Agaricineae</taxon>
        <taxon>Agaricaceae</taxon>
        <taxon>Leucocoprinus</taxon>
    </lineage>
</organism>
<keyword evidence="2" id="KW-0812">Transmembrane</keyword>
<feature type="region of interest" description="Disordered" evidence="1">
    <location>
        <begin position="211"/>
        <end position="239"/>
    </location>
</feature>
<sequence>MLLAPLPAFFLTPTTSPFIYITALLLAKVFFTLLCALRTIISLPQNAINWLGDISCSLIDGIVFGFLALGQKVADCLRSVFFEYAICLLMALHEAPLSANCRHRRSSDGSSLVSRWGQVTLEASKGETENDEDQAFPRNAVSDIVVDGSKIPSITGIDNTSTLCHTDEYTVLILPSGQLGPGTSLYRPQPIFSFSHRLRSLIQFNIASNPPSCSGTTRSTTKSRLRSTSRNIHRPKRRATGLRNSISANSLTGLLLKDEQQSDARQDVPIVVANVPMSLKTPLTPSKVNAKAEHPTRRRSESFRNLVDKLKEFQRIFNGVDC</sequence>
<evidence type="ECO:0000313" key="3">
    <source>
        <dbReference type="EMBL" id="KAJ3566254.1"/>
    </source>
</evidence>
<proteinExistence type="predicted"/>